<evidence type="ECO:0000256" key="2">
    <source>
        <dbReference type="ARBA" id="ARBA00023043"/>
    </source>
</evidence>
<dbReference type="STRING" id="65357.A0A024G315"/>
<dbReference type="InterPro" id="IPR036770">
    <property type="entry name" value="Ankyrin_rpt-contain_sf"/>
</dbReference>
<dbReference type="Gene3D" id="1.25.40.20">
    <property type="entry name" value="Ankyrin repeat-containing domain"/>
    <property type="match status" value="2"/>
</dbReference>
<name>A0A024G315_9STRA</name>
<evidence type="ECO:0000256" key="3">
    <source>
        <dbReference type="PROSITE-ProRule" id="PRU00023"/>
    </source>
</evidence>
<gene>
    <name evidence="4" type="ORF">BN9_014930</name>
</gene>
<protein>
    <submittedName>
        <fullName evidence="4">Uncharacterized protein</fullName>
    </submittedName>
</protein>
<feature type="repeat" description="ANK" evidence="3">
    <location>
        <begin position="313"/>
        <end position="345"/>
    </location>
</feature>
<dbReference type="InParanoid" id="A0A024G315"/>
<dbReference type="Proteomes" id="UP000053237">
    <property type="component" value="Unassembled WGS sequence"/>
</dbReference>
<feature type="repeat" description="ANK" evidence="3">
    <location>
        <begin position="247"/>
        <end position="279"/>
    </location>
</feature>
<accession>A0A024G315</accession>
<comment type="caution">
    <text evidence="4">The sequence shown here is derived from an EMBL/GenBank/DDBJ whole genome shotgun (WGS) entry which is preliminary data.</text>
</comment>
<keyword evidence="5" id="KW-1185">Reference proteome</keyword>
<reference evidence="4 5" key="1">
    <citation type="submission" date="2012-05" db="EMBL/GenBank/DDBJ databases">
        <title>Recombination and specialization in a pathogen metapopulation.</title>
        <authorList>
            <person name="Gardiner A."/>
            <person name="Kemen E."/>
            <person name="Schultz-Larsen T."/>
            <person name="MacLean D."/>
            <person name="Van Oosterhout C."/>
            <person name="Jones J.D.G."/>
        </authorList>
    </citation>
    <scope>NUCLEOTIDE SEQUENCE [LARGE SCALE GENOMIC DNA]</scope>
    <source>
        <strain evidence="4 5">Ac Nc2</strain>
    </source>
</reference>
<dbReference type="OrthoDB" id="20872at2759"/>
<dbReference type="SMART" id="SM00248">
    <property type="entry name" value="ANK"/>
    <property type="match status" value="5"/>
</dbReference>
<dbReference type="PROSITE" id="PS50088">
    <property type="entry name" value="ANK_REPEAT"/>
    <property type="match status" value="4"/>
</dbReference>
<proteinExistence type="predicted"/>
<dbReference type="EMBL" id="CAIX01000011">
    <property type="protein sequence ID" value="CCI40709.1"/>
    <property type="molecule type" value="Genomic_DNA"/>
</dbReference>
<evidence type="ECO:0000313" key="5">
    <source>
        <dbReference type="Proteomes" id="UP000053237"/>
    </source>
</evidence>
<keyword evidence="2 3" id="KW-0040">ANK repeat</keyword>
<dbReference type="PRINTS" id="PR01415">
    <property type="entry name" value="ANKYRIN"/>
</dbReference>
<dbReference type="Pfam" id="PF12796">
    <property type="entry name" value="Ank_2"/>
    <property type="match status" value="2"/>
</dbReference>
<evidence type="ECO:0000313" key="4">
    <source>
        <dbReference type="EMBL" id="CCI40709.1"/>
    </source>
</evidence>
<feature type="repeat" description="ANK" evidence="3">
    <location>
        <begin position="280"/>
        <end position="312"/>
    </location>
</feature>
<evidence type="ECO:0000256" key="1">
    <source>
        <dbReference type="ARBA" id="ARBA00022737"/>
    </source>
</evidence>
<dbReference type="InterPro" id="IPR002110">
    <property type="entry name" value="Ankyrin_rpt"/>
</dbReference>
<keyword evidence="1" id="KW-0677">Repeat</keyword>
<dbReference type="SUPFAM" id="SSF48403">
    <property type="entry name" value="Ankyrin repeat"/>
    <property type="match status" value="1"/>
</dbReference>
<dbReference type="PANTHER" id="PTHR24171">
    <property type="entry name" value="ANKYRIN REPEAT DOMAIN-CONTAINING PROTEIN 39-RELATED"/>
    <property type="match status" value="1"/>
</dbReference>
<feature type="repeat" description="ANK" evidence="3">
    <location>
        <begin position="346"/>
        <end position="378"/>
    </location>
</feature>
<dbReference type="PROSITE" id="PS50297">
    <property type="entry name" value="ANK_REP_REGION"/>
    <property type="match status" value="4"/>
</dbReference>
<sequence>MKLINLAFPARRLFSSNPRERTQLLQIRRTALMKFLTVVQNFFSEFSDSILEATYRNQRCAVMHAWVVFFNMNQYLEPAHESSGDVKVYHPLRLTAWHRSRQHESEKCAIVGAFATSDLMECDLSSAQSHSNQRINSLELLKVPVTSSEQNESMGCAGSILEKSSYGMLPTLNIQPLKVGTAETFLEDFCVHLLGIYGSQFAGVQISLLSEKRRWELSLYIVCCIGHIHAARLILLYHCDNNVTLEDGTTCLHVAARMGHTDIVHFLAKNGADVDCSNDAGITPLIAACRHGKVETVKCLVELGANISMHSLRQTYPLHAAVVAGDIDIIFYLISKGADVNVTTINGITPLHFAVKLGNLKVCKMLLRKSADVFHETNIGSNALMIAKLHGFVDLHLLLKRHAQYQRFTSFWQFFNKPGSI</sequence>
<dbReference type="AlphaFoldDB" id="A0A024G315"/>
<organism evidence="4 5">
    <name type="scientific">Albugo candida</name>
    <dbReference type="NCBI Taxonomy" id="65357"/>
    <lineage>
        <taxon>Eukaryota</taxon>
        <taxon>Sar</taxon>
        <taxon>Stramenopiles</taxon>
        <taxon>Oomycota</taxon>
        <taxon>Peronosporomycetes</taxon>
        <taxon>Albuginales</taxon>
        <taxon>Albuginaceae</taxon>
        <taxon>Albugo</taxon>
    </lineage>
</organism>